<protein>
    <submittedName>
        <fullName evidence="1">Uncharacterized protein</fullName>
    </submittedName>
</protein>
<dbReference type="Proteomes" id="UP000297635">
    <property type="component" value="Unassembled WGS sequence"/>
</dbReference>
<name>A0A4Z0V0H2_9BACT</name>
<dbReference type="RefSeq" id="WP_135472307.1">
    <property type="nucleotide sequence ID" value="NZ_SJSA01000002.1"/>
</dbReference>
<gene>
    <name evidence="1" type="ORF">EZ315_12120</name>
</gene>
<comment type="caution">
    <text evidence="1">The sequence shown here is derived from an EMBL/GenBank/DDBJ whole genome shotgun (WGS) entry which is preliminary data.</text>
</comment>
<dbReference type="EMBL" id="SJSA01000002">
    <property type="protein sequence ID" value="TGG36579.1"/>
    <property type="molecule type" value="Genomic_DNA"/>
</dbReference>
<keyword evidence="2" id="KW-1185">Reference proteome</keyword>
<evidence type="ECO:0000313" key="2">
    <source>
        <dbReference type="Proteomes" id="UP000297635"/>
    </source>
</evidence>
<evidence type="ECO:0000313" key="1">
    <source>
        <dbReference type="EMBL" id="TGG36579.1"/>
    </source>
</evidence>
<dbReference type="AlphaFoldDB" id="A0A4Z0V0H2"/>
<proteinExistence type="predicted"/>
<sequence length="59" mass="6696">MDEKEYNEALEKARIFFLEKCGEMSLAHYRALTSAFKIAYELGLEHGKVQEPTNGESNG</sequence>
<accession>A0A4Z0V0H2</accession>
<organism evidence="1 2">
    <name type="scientific">Duncaniella freteri</name>
    <dbReference type="NCBI Taxonomy" id="2530391"/>
    <lineage>
        <taxon>Bacteria</taxon>
        <taxon>Pseudomonadati</taxon>
        <taxon>Bacteroidota</taxon>
        <taxon>Bacteroidia</taxon>
        <taxon>Bacteroidales</taxon>
        <taxon>Muribaculaceae</taxon>
        <taxon>Duncaniella</taxon>
    </lineage>
</organism>
<reference evidence="1 2" key="1">
    <citation type="submission" date="2019-02" db="EMBL/GenBank/DDBJ databases">
        <title>Isolation and identification of novel species under the genus Muribaculum.</title>
        <authorList>
            <person name="Miyake S."/>
            <person name="Ding Y."/>
            <person name="Low A."/>
            <person name="Soh M."/>
            <person name="Seedorf H."/>
        </authorList>
    </citation>
    <scope>NUCLEOTIDE SEQUENCE [LARGE SCALE GENOMIC DNA]</scope>
    <source>
        <strain evidence="1 2">TLL-A3</strain>
    </source>
</reference>
<dbReference type="GeneID" id="82150537"/>